<dbReference type="Pfam" id="PF08147">
    <property type="entry name" value="DBP10CT"/>
    <property type="match status" value="1"/>
</dbReference>
<feature type="domain" description="Helicase C-terminal" evidence="15">
    <location>
        <begin position="255"/>
        <end position="417"/>
    </location>
</feature>
<evidence type="ECO:0000256" key="8">
    <source>
        <dbReference type="ARBA" id="ARBA00022884"/>
    </source>
</evidence>
<keyword evidence="4 12" id="KW-0547">Nucleotide-binding</keyword>
<name>A0AA36D4V5_9BILA</name>
<evidence type="ECO:0000256" key="3">
    <source>
        <dbReference type="ARBA" id="ARBA00012552"/>
    </source>
</evidence>
<feature type="domain" description="Helicase ATP-binding" evidence="14">
    <location>
        <begin position="57"/>
        <end position="228"/>
    </location>
</feature>
<feature type="compositionally biased region" description="Basic and acidic residues" evidence="13">
    <location>
        <begin position="661"/>
        <end position="670"/>
    </location>
</feature>
<dbReference type="PROSITE" id="PS51192">
    <property type="entry name" value="HELICASE_ATP_BIND_1"/>
    <property type="match status" value="1"/>
</dbReference>
<dbReference type="GO" id="GO:0016787">
    <property type="term" value="F:hydrolase activity"/>
    <property type="evidence" value="ECO:0007669"/>
    <property type="project" value="UniProtKB-KW"/>
</dbReference>
<dbReference type="Gene3D" id="3.40.50.300">
    <property type="entry name" value="P-loop containing nucleotide triphosphate hydrolases"/>
    <property type="match status" value="2"/>
</dbReference>
<dbReference type="Pfam" id="PF00270">
    <property type="entry name" value="DEAD"/>
    <property type="match status" value="1"/>
</dbReference>
<evidence type="ECO:0000256" key="10">
    <source>
        <dbReference type="ARBA" id="ARBA00047984"/>
    </source>
</evidence>
<feature type="compositionally biased region" description="Basic residues" evidence="13">
    <location>
        <begin position="769"/>
        <end position="783"/>
    </location>
</feature>
<keyword evidence="18" id="KW-1185">Reference proteome</keyword>
<feature type="domain" description="DEAD-box RNA helicase Q" evidence="16">
    <location>
        <begin position="26"/>
        <end position="54"/>
    </location>
</feature>
<reference evidence="17" key="1">
    <citation type="submission" date="2023-06" db="EMBL/GenBank/DDBJ databases">
        <authorList>
            <person name="Delattre M."/>
        </authorList>
    </citation>
    <scope>NUCLEOTIDE SEQUENCE</scope>
    <source>
        <strain evidence="17">AF72</strain>
    </source>
</reference>
<comment type="catalytic activity">
    <reaction evidence="10">
        <text>ATP + H2O = ADP + phosphate + H(+)</text>
        <dbReference type="Rhea" id="RHEA:13065"/>
        <dbReference type="ChEBI" id="CHEBI:15377"/>
        <dbReference type="ChEBI" id="CHEBI:15378"/>
        <dbReference type="ChEBI" id="CHEBI:30616"/>
        <dbReference type="ChEBI" id="CHEBI:43474"/>
        <dbReference type="ChEBI" id="CHEBI:456216"/>
        <dbReference type="EC" id="3.6.4.13"/>
    </reaction>
</comment>
<dbReference type="CDD" id="cd18787">
    <property type="entry name" value="SF2_C_DEAD"/>
    <property type="match status" value="1"/>
</dbReference>
<evidence type="ECO:0000256" key="9">
    <source>
        <dbReference type="ARBA" id="ARBA00023242"/>
    </source>
</evidence>
<dbReference type="GO" id="GO:0005829">
    <property type="term" value="C:cytosol"/>
    <property type="evidence" value="ECO:0007669"/>
    <property type="project" value="TreeGrafter"/>
</dbReference>
<dbReference type="GO" id="GO:0003724">
    <property type="term" value="F:RNA helicase activity"/>
    <property type="evidence" value="ECO:0007669"/>
    <property type="project" value="UniProtKB-EC"/>
</dbReference>
<dbReference type="InterPro" id="IPR000629">
    <property type="entry name" value="RNA-helicase_DEAD-box_CS"/>
</dbReference>
<keyword evidence="8" id="KW-0694">RNA-binding</keyword>
<dbReference type="GO" id="GO:0005524">
    <property type="term" value="F:ATP binding"/>
    <property type="evidence" value="ECO:0007669"/>
    <property type="project" value="UniProtKB-KW"/>
</dbReference>
<dbReference type="PROSITE" id="PS00039">
    <property type="entry name" value="DEAD_ATP_HELICASE"/>
    <property type="match status" value="1"/>
</dbReference>
<keyword evidence="6 12" id="KW-0347">Helicase</keyword>
<dbReference type="Proteomes" id="UP001177023">
    <property type="component" value="Unassembled WGS sequence"/>
</dbReference>
<organism evidence="17 18">
    <name type="scientific">Mesorhabditis spiculigera</name>
    <dbReference type="NCBI Taxonomy" id="96644"/>
    <lineage>
        <taxon>Eukaryota</taxon>
        <taxon>Metazoa</taxon>
        <taxon>Ecdysozoa</taxon>
        <taxon>Nematoda</taxon>
        <taxon>Chromadorea</taxon>
        <taxon>Rhabditida</taxon>
        <taxon>Rhabditina</taxon>
        <taxon>Rhabditomorpha</taxon>
        <taxon>Rhabditoidea</taxon>
        <taxon>Rhabditidae</taxon>
        <taxon>Mesorhabditinae</taxon>
        <taxon>Mesorhabditis</taxon>
    </lineage>
</organism>
<dbReference type="EMBL" id="CATQJA010002657">
    <property type="protein sequence ID" value="CAJ0579867.1"/>
    <property type="molecule type" value="Genomic_DNA"/>
</dbReference>
<gene>
    <name evidence="17" type="ORF">MSPICULIGERA_LOCUS18071</name>
</gene>
<dbReference type="PANTHER" id="PTHR47959:SF8">
    <property type="entry name" value="RNA HELICASE"/>
    <property type="match status" value="1"/>
</dbReference>
<dbReference type="PROSITE" id="PS51195">
    <property type="entry name" value="Q_MOTIF"/>
    <property type="match status" value="1"/>
</dbReference>
<feature type="non-terminal residue" evidence="17">
    <location>
        <position position="783"/>
    </location>
</feature>
<evidence type="ECO:0000256" key="6">
    <source>
        <dbReference type="ARBA" id="ARBA00022806"/>
    </source>
</evidence>
<keyword evidence="9" id="KW-0539">Nucleus</keyword>
<dbReference type="InterPro" id="IPR033517">
    <property type="entry name" value="DDX54/DBP10_DEAD-box_helicase"/>
</dbReference>
<dbReference type="InterPro" id="IPR001650">
    <property type="entry name" value="Helicase_C-like"/>
</dbReference>
<comment type="similarity">
    <text evidence="2">Belongs to the DEAD box helicase family. DDX54/DBP10 subfamily.</text>
</comment>
<dbReference type="SMART" id="SM00490">
    <property type="entry name" value="HELICc"/>
    <property type="match status" value="1"/>
</dbReference>
<dbReference type="InterPro" id="IPR014001">
    <property type="entry name" value="Helicase_ATP-bd"/>
</dbReference>
<evidence type="ECO:0000256" key="1">
    <source>
        <dbReference type="ARBA" id="ARBA00004604"/>
    </source>
</evidence>
<evidence type="ECO:0000256" key="13">
    <source>
        <dbReference type="SAM" id="MobiDB-lite"/>
    </source>
</evidence>
<dbReference type="GO" id="GO:0005730">
    <property type="term" value="C:nucleolus"/>
    <property type="evidence" value="ECO:0007669"/>
    <property type="project" value="UniProtKB-SubCell"/>
</dbReference>
<dbReference type="GO" id="GO:0043186">
    <property type="term" value="C:P granule"/>
    <property type="evidence" value="ECO:0007669"/>
    <property type="project" value="UniProtKB-ARBA"/>
</dbReference>
<sequence>MIPSDDEEVDYSEMHMASNRKGRKAGGWQMMGFDQTVYKGIEKKGYMQPTPIQRKTIPTILDGRDVVAMSRTGSGKTAAFVIPMLQKLKRRDPVGVRALLIAPARELAMQTFKVIKELGRFTGLRCAVLVGGDSIEDQFAVIHENPDIIVATPGRLMHVIVEMNLRLSHIEYVVFDEADRLFEMGFEQQLIETMKRIPESRQTLLFSATLPKMLVDFAKAGLSHPVLIRLDVDEKISDKLSMVFCTCRADEKLAALVWLCRKAEVEDKQTVVFCATMKHVEYVVGILNRAGIDVAFLYSQLDATARKMNIASFREKKTKILVVTDVAARGVDIPLLDMAINLHFPAKAKLFVHRVGRVARAGRTGTAISLVAPDEIPYLCDLFLFFGKPMKFAGANDAYDENVTLIGRVPPSIVSLESDFLTAIHDNNEDMKDLRHKATNAMCKFTKTRPPPSAESARRTKDELRAKILESSVHPFLKVKGDAENQSILNQLSNYKSRATIFELQRSEKKEGAKVMRDKRLAHQGHIEEVSTLKAREQAKITEAQRPVSDIAPELADDDLLTATFGAVITPAGPQEKPKPKKNREEERRREKQEHFISYLPSDHHAEQQLSVDKRDFAREAANAVVEICGDDDRALRQPQGNQKRWDRKLKRYVGASGEEPGAKKVRTEDGTWVPATFKSGRYERWKQNSKIGYKKDDEEGDAEMARDDDNPNDVRKFNPKPKRYGKQATAPGGPPSELKSKDQILKARVKKERLESYQQYRQKENFKRKVTSFKKNAQKKRK</sequence>
<feature type="compositionally biased region" description="Basic and acidic residues" evidence="13">
    <location>
        <begin position="583"/>
        <end position="593"/>
    </location>
</feature>
<dbReference type="SMART" id="SM01123">
    <property type="entry name" value="DBP10CT"/>
    <property type="match status" value="1"/>
</dbReference>
<feature type="region of interest" description="Disordered" evidence="13">
    <location>
        <begin position="688"/>
        <end position="783"/>
    </location>
</feature>
<evidence type="ECO:0000256" key="7">
    <source>
        <dbReference type="ARBA" id="ARBA00022840"/>
    </source>
</evidence>
<comment type="caution">
    <text evidence="17">The sequence shown here is derived from an EMBL/GenBank/DDBJ whole genome shotgun (WGS) entry which is preliminary data.</text>
</comment>
<evidence type="ECO:0000313" key="17">
    <source>
        <dbReference type="EMBL" id="CAJ0579867.1"/>
    </source>
</evidence>
<keyword evidence="5 12" id="KW-0378">Hydrolase</keyword>
<dbReference type="InterPro" id="IPR027417">
    <property type="entry name" value="P-loop_NTPase"/>
</dbReference>
<feature type="compositionally biased region" description="Basic and acidic residues" evidence="13">
    <location>
        <begin position="694"/>
        <end position="717"/>
    </location>
</feature>
<dbReference type="FunFam" id="3.40.50.300:FF:000865">
    <property type="entry name" value="ATP-dependent RNA helicase DDX54"/>
    <property type="match status" value="1"/>
</dbReference>
<accession>A0AA36D4V5</accession>
<feature type="short sequence motif" description="Q motif" evidence="11">
    <location>
        <begin position="26"/>
        <end position="54"/>
    </location>
</feature>
<comment type="subcellular location">
    <subcellularLocation>
        <location evidence="1">Nucleus</location>
        <location evidence="1">Nucleolus</location>
    </subcellularLocation>
</comment>
<evidence type="ECO:0000259" key="15">
    <source>
        <dbReference type="PROSITE" id="PS51194"/>
    </source>
</evidence>
<dbReference type="PANTHER" id="PTHR47959">
    <property type="entry name" value="ATP-DEPENDENT RNA HELICASE RHLE-RELATED"/>
    <property type="match status" value="1"/>
</dbReference>
<evidence type="ECO:0000256" key="2">
    <source>
        <dbReference type="ARBA" id="ARBA00010379"/>
    </source>
</evidence>
<dbReference type="AlphaFoldDB" id="A0AA36D4V5"/>
<dbReference type="InterPro" id="IPR011545">
    <property type="entry name" value="DEAD/DEAH_box_helicase_dom"/>
</dbReference>
<evidence type="ECO:0000256" key="4">
    <source>
        <dbReference type="ARBA" id="ARBA00022741"/>
    </source>
</evidence>
<dbReference type="Pfam" id="PF00271">
    <property type="entry name" value="Helicase_C"/>
    <property type="match status" value="1"/>
</dbReference>
<evidence type="ECO:0000313" key="18">
    <source>
        <dbReference type="Proteomes" id="UP001177023"/>
    </source>
</evidence>
<evidence type="ECO:0000259" key="16">
    <source>
        <dbReference type="PROSITE" id="PS51195"/>
    </source>
</evidence>
<dbReference type="InterPro" id="IPR050079">
    <property type="entry name" value="DEAD_box_RNA_helicase"/>
</dbReference>
<dbReference type="InterPro" id="IPR014014">
    <property type="entry name" value="RNA_helicase_DEAD_Q_motif"/>
</dbReference>
<dbReference type="InterPro" id="IPR012541">
    <property type="entry name" value="DBP10_C"/>
</dbReference>
<evidence type="ECO:0000256" key="12">
    <source>
        <dbReference type="RuleBase" id="RU000492"/>
    </source>
</evidence>
<feature type="region of interest" description="Disordered" evidence="13">
    <location>
        <begin position="635"/>
        <end position="671"/>
    </location>
</feature>
<evidence type="ECO:0000256" key="11">
    <source>
        <dbReference type="PROSITE-ProRule" id="PRU00552"/>
    </source>
</evidence>
<dbReference type="SMART" id="SM00487">
    <property type="entry name" value="DEXDc"/>
    <property type="match status" value="1"/>
</dbReference>
<protein>
    <recommendedName>
        <fullName evidence="3">RNA helicase</fullName>
        <ecNumber evidence="3">3.6.4.13</ecNumber>
    </recommendedName>
</protein>
<dbReference type="CDD" id="cd17959">
    <property type="entry name" value="DEADc_DDX54"/>
    <property type="match status" value="1"/>
</dbReference>
<dbReference type="EC" id="3.6.4.13" evidence="3"/>
<feature type="region of interest" description="Disordered" evidence="13">
    <location>
        <begin position="568"/>
        <end position="593"/>
    </location>
</feature>
<proteinExistence type="inferred from homology"/>
<dbReference type="SUPFAM" id="SSF52540">
    <property type="entry name" value="P-loop containing nucleoside triphosphate hydrolases"/>
    <property type="match status" value="2"/>
</dbReference>
<dbReference type="GO" id="GO:0003723">
    <property type="term" value="F:RNA binding"/>
    <property type="evidence" value="ECO:0007669"/>
    <property type="project" value="UniProtKB-KW"/>
</dbReference>
<evidence type="ECO:0000259" key="14">
    <source>
        <dbReference type="PROSITE" id="PS51192"/>
    </source>
</evidence>
<dbReference type="PROSITE" id="PS51194">
    <property type="entry name" value="HELICASE_CTER"/>
    <property type="match status" value="1"/>
</dbReference>
<evidence type="ECO:0000256" key="5">
    <source>
        <dbReference type="ARBA" id="ARBA00022801"/>
    </source>
</evidence>
<keyword evidence="7 12" id="KW-0067">ATP-binding</keyword>